<dbReference type="Proteomes" id="UP000605361">
    <property type="component" value="Unassembled WGS sequence"/>
</dbReference>
<feature type="non-terminal residue" evidence="1">
    <location>
        <position position="183"/>
    </location>
</feature>
<evidence type="ECO:0000313" key="2">
    <source>
        <dbReference type="Proteomes" id="UP000605361"/>
    </source>
</evidence>
<keyword evidence="2" id="KW-1185">Reference proteome</keyword>
<dbReference type="EMBL" id="JADOGI010000043">
    <property type="protein sequence ID" value="MBF8187364.1"/>
    <property type="molecule type" value="Genomic_DNA"/>
</dbReference>
<dbReference type="AlphaFoldDB" id="A0A931AC22"/>
<reference evidence="1" key="1">
    <citation type="submission" date="2020-11" db="EMBL/GenBank/DDBJ databases">
        <title>Whole-genome analyses of Nonomuraea sp. K274.</title>
        <authorList>
            <person name="Veyisoglu A."/>
        </authorList>
    </citation>
    <scope>NUCLEOTIDE SEQUENCE</scope>
    <source>
        <strain evidence="1">K274</strain>
    </source>
</reference>
<organism evidence="1 2">
    <name type="scientific">Nonomuraea cypriaca</name>
    <dbReference type="NCBI Taxonomy" id="1187855"/>
    <lineage>
        <taxon>Bacteria</taxon>
        <taxon>Bacillati</taxon>
        <taxon>Actinomycetota</taxon>
        <taxon>Actinomycetes</taxon>
        <taxon>Streptosporangiales</taxon>
        <taxon>Streptosporangiaceae</taxon>
        <taxon>Nonomuraea</taxon>
    </lineage>
</organism>
<evidence type="ECO:0000313" key="1">
    <source>
        <dbReference type="EMBL" id="MBF8187364.1"/>
    </source>
</evidence>
<protein>
    <submittedName>
        <fullName evidence="1">Uncharacterized protein</fullName>
    </submittedName>
</protein>
<gene>
    <name evidence="1" type="ORF">ITP53_16810</name>
</gene>
<name>A0A931AC22_9ACTN</name>
<comment type="caution">
    <text evidence="1">The sequence shown here is derived from an EMBL/GenBank/DDBJ whole genome shotgun (WGS) entry which is preliminary data.</text>
</comment>
<accession>A0A931AC22</accession>
<sequence length="183" mass="18876">MFQQPTAGSDFKAKNHVGHLLLIYVRELRTGIVTKYGPSDAISCDVVVLTDQAGPRLEPGVLFFQKPLINSLRGSISADPVLARLGQGVAKPDMDPPYILNPYDQADAAFATQWLHSVGGNPFRTAPALQQPAAPAPVAPLPQAAPAAPFPVPAGVGAGVPAPVAAPMAQAPGVPAAPPQWAA</sequence>
<proteinExistence type="predicted"/>